<comment type="caution">
    <text evidence="1">The sequence shown here is derived from an EMBL/GenBank/DDBJ whole genome shotgun (WGS) entry which is preliminary data.</text>
</comment>
<name>A0A7X0J8P6_9SPHI</name>
<gene>
    <name evidence="1" type="ORF">HDF25_004119</name>
</gene>
<evidence type="ECO:0000313" key="1">
    <source>
        <dbReference type="EMBL" id="MBB6501942.1"/>
    </source>
</evidence>
<dbReference type="RefSeq" id="WP_184628148.1">
    <property type="nucleotide sequence ID" value="NZ_JACHCC010000011.1"/>
</dbReference>
<protein>
    <submittedName>
        <fullName evidence="1">Uncharacterized protein</fullName>
    </submittedName>
</protein>
<dbReference type="AlphaFoldDB" id="A0A7X0J8P6"/>
<organism evidence="1 2">
    <name type="scientific">Pedobacter cryoconitis</name>
    <dbReference type="NCBI Taxonomy" id="188932"/>
    <lineage>
        <taxon>Bacteria</taxon>
        <taxon>Pseudomonadati</taxon>
        <taxon>Bacteroidota</taxon>
        <taxon>Sphingobacteriia</taxon>
        <taxon>Sphingobacteriales</taxon>
        <taxon>Sphingobacteriaceae</taxon>
        <taxon>Pedobacter</taxon>
    </lineage>
</organism>
<sequence>MDLVQQVKYILAMKLRYWHAELLKRMRATQTLAQLSIQKPGNTAFLPGVI</sequence>
<proteinExistence type="predicted"/>
<dbReference type="Proteomes" id="UP000521017">
    <property type="component" value="Unassembled WGS sequence"/>
</dbReference>
<evidence type="ECO:0000313" key="2">
    <source>
        <dbReference type="Proteomes" id="UP000521017"/>
    </source>
</evidence>
<reference evidence="1 2" key="1">
    <citation type="submission" date="2020-08" db="EMBL/GenBank/DDBJ databases">
        <title>Genomic Encyclopedia of Type Strains, Phase IV (KMG-V): Genome sequencing to study the core and pangenomes of soil and plant-associated prokaryotes.</title>
        <authorList>
            <person name="Whitman W."/>
        </authorList>
    </citation>
    <scope>NUCLEOTIDE SEQUENCE [LARGE SCALE GENOMIC DNA]</scope>
    <source>
        <strain evidence="1 2">M2T3</strain>
    </source>
</reference>
<dbReference type="EMBL" id="JACHCC010000011">
    <property type="protein sequence ID" value="MBB6501942.1"/>
    <property type="molecule type" value="Genomic_DNA"/>
</dbReference>
<accession>A0A7X0J8P6</accession>